<feature type="chain" id="PRO_5023056528" description="PEP-CTERM protein-sorting domain-containing protein" evidence="1">
    <location>
        <begin position="26"/>
        <end position="213"/>
    </location>
</feature>
<dbReference type="KEGG" id="bgok:Pr1d_30230"/>
<keyword evidence="3" id="KW-1185">Reference proteome</keyword>
<evidence type="ECO:0008006" key="4">
    <source>
        <dbReference type="Google" id="ProtNLM"/>
    </source>
</evidence>
<evidence type="ECO:0000313" key="3">
    <source>
        <dbReference type="Proteomes" id="UP000323917"/>
    </source>
</evidence>
<name>A0A5B9QDL0_9BACT</name>
<evidence type="ECO:0000313" key="2">
    <source>
        <dbReference type="EMBL" id="QEG35720.1"/>
    </source>
</evidence>
<proteinExistence type="predicted"/>
<keyword evidence="1" id="KW-0732">Signal</keyword>
<gene>
    <name evidence="2" type="ORF">Pr1d_30230</name>
</gene>
<organism evidence="2 3">
    <name type="scientific">Bythopirellula goksoeyrii</name>
    <dbReference type="NCBI Taxonomy" id="1400387"/>
    <lineage>
        <taxon>Bacteria</taxon>
        <taxon>Pseudomonadati</taxon>
        <taxon>Planctomycetota</taxon>
        <taxon>Planctomycetia</taxon>
        <taxon>Pirellulales</taxon>
        <taxon>Lacipirellulaceae</taxon>
        <taxon>Bythopirellula</taxon>
    </lineage>
</organism>
<feature type="signal peptide" evidence="1">
    <location>
        <begin position="1"/>
        <end position="25"/>
    </location>
</feature>
<protein>
    <recommendedName>
        <fullName evidence="4">PEP-CTERM protein-sorting domain-containing protein</fullName>
    </recommendedName>
</protein>
<dbReference type="EMBL" id="CP042913">
    <property type="protein sequence ID" value="QEG35720.1"/>
    <property type="molecule type" value="Genomic_DNA"/>
</dbReference>
<dbReference type="RefSeq" id="WP_148074201.1">
    <property type="nucleotide sequence ID" value="NZ_CP042913.1"/>
</dbReference>
<sequence precursor="true">MNQSSLHHAIASVVTIFLAGQAALAQGTANSPSTQHVVDVTNSIVWIGGPNDTINGPLPIPIDLDANGGPWRKQIYSNSTSPFFGGSPVFRETILNAGTEPWTDWHEINLNLGQIGANWGSGNAATEVRVDGTSISFTASVSGQTLNLDNFSQPVLPGQVLEIEKHFEITTDNVVGPNTLLFTLAEFPTTTIPEPATLILLVGWCLTSPRFLR</sequence>
<evidence type="ECO:0000256" key="1">
    <source>
        <dbReference type="SAM" id="SignalP"/>
    </source>
</evidence>
<dbReference type="OrthoDB" id="9835245at2"/>
<accession>A0A5B9QDL0</accession>
<reference evidence="2 3" key="1">
    <citation type="submission" date="2019-08" db="EMBL/GenBank/DDBJ databases">
        <title>Deep-cultivation of Planctomycetes and their phenomic and genomic characterization uncovers novel biology.</title>
        <authorList>
            <person name="Wiegand S."/>
            <person name="Jogler M."/>
            <person name="Boedeker C."/>
            <person name="Pinto D."/>
            <person name="Vollmers J."/>
            <person name="Rivas-Marin E."/>
            <person name="Kohn T."/>
            <person name="Peeters S.H."/>
            <person name="Heuer A."/>
            <person name="Rast P."/>
            <person name="Oberbeckmann S."/>
            <person name="Bunk B."/>
            <person name="Jeske O."/>
            <person name="Meyerdierks A."/>
            <person name="Storesund J.E."/>
            <person name="Kallscheuer N."/>
            <person name="Luecker S."/>
            <person name="Lage O.M."/>
            <person name="Pohl T."/>
            <person name="Merkel B.J."/>
            <person name="Hornburger P."/>
            <person name="Mueller R.-W."/>
            <person name="Bruemmer F."/>
            <person name="Labrenz M."/>
            <person name="Spormann A.M."/>
            <person name="Op den Camp H."/>
            <person name="Overmann J."/>
            <person name="Amann R."/>
            <person name="Jetten M.S.M."/>
            <person name="Mascher T."/>
            <person name="Medema M.H."/>
            <person name="Devos D.P."/>
            <person name="Kaster A.-K."/>
            <person name="Ovreas L."/>
            <person name="Rohde M."/>
            <person name="Galperin M.Y."/>
            <person name="Jogler C."/>
        </authorList>
    </citation>
    <scope>NUCLEOTIDE SEQUENCE [LARGE SCALE GENOMIC DNA]</scope>
    <source>
        <strain evidence="2 3">Pr1d</strain>
    </source>
</reference>
<dbReference type="AlphaFoldDB" id="A0A5B9QDL0"/>
<dbReference type="Proteomes" id="UP000323917">
    <property type="component" value="Chromosome"/>
</dbReference>